<name>A0A8I3ACM2_9AGAM</name>
<dbReference type="Pfam" id="PF10180">
    <property type="entry name" value="WKF"/>
    <property type="match status" value="1"/>
</dbReference>
<dbReference type="OrthoDB" id="10261563at2759"/>
<protein>
    <recommendedName>
        <fullName evidence="2">WKF domain-containing protein</fullName>
    </recommendedName>
</protein>
<feature type="compositionally biased region" description="Polar residues" evidence="1">
    <location>
        <begin position="51"/>
        <end position="60"/>
    </location>
</feature>
<comment type="caution">
    <text evidence="3">The sequence shown here is derived from an EMBL/GenBank/DDBJ whole genome shotgun (WGS) entry which is preliminary data.</text>
</comment>
<evidence type="ECO:0000259" key="2">
    <source>
        <dbReference type="Pfam" id="PF10180"/>
    </source>
</evidence>
<dbReference type="InterPro" id="IPR019327">
    <property type="entry name" value="WKF"/>
</dbReference>
<accession>A0A8I3ACM2</accession>
<keyword evidence="4" id="KW-1185">Reference proteome</keyword>
<dbReference type="Proteomes" id="UP000683000">
    <property type="component" value="Unassembled WGS sequence"/>
</dbReference>
<dbReference type="EMBL" id="JAGFBS010000006">
    <property type="protein sequence ID" value="KAG6378528.1"/>
    <property type="molecule type" value="Genomic_DNA"/>
</dbReference>
<gene>
    <name evidence="3" type="ORF">JVT61DRAFT_12790</name>
</gene>
<feature type="domain" description="WKF" evidence="2">
    <location>
        <begin position="139"/>
        <end position="162"/>
    </location>
</feature>
<feature type="compositionally biased region" description="Polar residues" evidence="1">
    <location>
        <begin position="195"/>
        <end position="217"/>
    </location>
</feature>
<dbReference type="AlphaFoldDB" id="A0A8I3ACM2"/>
<sequence>MSGESVKRFTKNHRNSEQEEKGLKAKKDRKSRKAKSDNVTSVKVSRPLVSQDLSDSTSTRIGGVGDQPASRKRKRIDRDAIRDQPVNIVTDAPELEPPKKIERDGYREEDGVIPPVDESLAEQSRRALSYAYERCRGIEAWKFNKARQNWLLRNVWSEQAVSRGLSLPFNVVFRKLIEECISKMSISEKAPMQGPQPSNDDSSKVGSTIIQQSDTSRAQSILQVLRKNT</sequence>
<feature type="compositionally biased region" description="Basic and acidic residues" evidence="1">
    <location>
        <begin position="14"/>
        <end position="25"/>
    </location>
</feature>
<organism evidence="3 4">
    <name type="scientific">Boletus reticuloceps</name>
    <dbReference type="NCBI Taxonomy" id="495285"/>
    <lineage>
        <taxon>Eukaryota</taxon>
        <taxon>Fungi</taxon>
        <taxon>Dikarya</taxon>
        <taxon>Basidiomycota</taxon>
        <taxon>Agaricomycotina</taxon>
        <taxon>Agaricomycetes</taxon>
        <taxon>Agaricomycetidae</taxon>
        <taxon>Boletales</taxon>
        <taxon>Boletineae</taxon>
        <taxon>Boletaceae</taxon>
        <taxon>Boletoideae</taxon>
        <taxon>Boletus</taxon>
    </lineage>
</organism>
<evidence type="ECO:0000313" key="3">
    <source>
        <dbReference type="EMBL" id="KAG6378528.1"/>
    </source>
</evidence>
<feature type="region of interest" description="Disordered" evidence="1">
    <location>
        <begin position="1"/>
        <end position="84"/>
    </location>
</feature>
<evidence type="ECO:0000313" key="4">
    <source>
        <dbReference type="Proteomes" id="UP000683000"/>
    </source>
</evidence>
<feature type="region of interest" description="Disordered" evidence="1">
    <location>
        <begin position="187"/>
        <end position="217"/>
    </location>
</feature>
<evidence type="ECO:0000256" key="1">
    <source>
        <dbReference type="SAM" id="MobiDB-lite"/>
    </source>
</evidence>
<reference evidence="3" key="1">
    <citation type="submission" date="2021-03" db="EMBL/GenBank/DDBJ databases">
        <title>Evolutionary innovations through gain and loss of genes in the ectomycorrhizal Boletales.</title>
        <authorList>
            <person name="Wu G."/>
            <person name="Miyauchi S."/>
            <person name="Morin E."/>
            <person name="Yang Z.-L."/>
            <person name="Xu J."/>
            <person name="Martin F.M."/>
        </authorList>
    </citation>
    <scope>NUCLEOTIDE SEQUENCE</scope>
    <source>
        <strain evidence="3">BR01</strain>
    </source>
</reference>
<proteinExistence type="predicted"/>